<dbReference type="InterPro" id="IPR011761">
    <property type="entry name" value="ATP-grasp"/>
</dbReference>
<dbReference type="PANTHER" id="PTHR11405">
    <property type="entry name" value="CARBAMOYLTRANSFERASE FAMILY MEMBER"/>
    <property type="match status" value="1"/>
</dbReference>
<evidence type="ECO:0000256" key="5">
    <source>
        <dbReference type="ARBA" id="ARBA00022605"/>
    </source>
</evidence>
<dbReference type="PROSITE" id="PS00866">
    <property type="entry name" value="CPSASE_1"/>
    <property type="match status" value="2"/>
</dbReference>
<protein>
    <submittedName>
        <fullName evidence="18">Carbamoyl-phosphate synthase large subunit</fullName>
        <ecNumber evidence="18">6.3.5.5</ecNumber>
    </submittedName>
</protein>
<dbReference type="InterPro" id="IPR011607">
    <property type="entry name" value="MGS-like_dom"/>
</dbReference>
<evidence type="ECO:0000256" key="4">
    <source>
        <dbReference type="ARBA" id="ARBA00022598"/>
    </source>
</evidence>
<comment type="catalytic activity">
    <reaction evidence="12">
        <text>hydrogencarbonate + NH4(+) + 2 ATP = carbamoyl phosphate + 2 ADP + phosphate + 2 H(+)</text>
        <dbReference type="Rhea" id="RHEA:18029"/>
        <dbReference type="ChEBI" id="CHEBI:15378"/>
        <dbReference type="ChEBI" id="CHEBI:17544"/>
        <dbReference type="ChEBI" id="CHEBI:28938"/>
        <dbReference type="ChEBI" id="CHEBI:30616"/>
        <dbReference type="ChEBI" id="CHEBI:43474"/>
        <dbReference type="ChEBI" id="CHEBI:58228"/>
        <dbReference type="ChEBI" id="CHEBI:456216"/>
        <dbReference type="EC" id="6.3.4.16"/>
    </reaction>
</comment>
<evidence type="ECO:0000256" key="2">
    <source>
        <dbReference type="ARBA" id="ARBA00009799"/>
    </source>
</evidence>
<evidence type="ECO:0000256" key="7">
    <source>
        <dbReference type="ARBA" id="ARBA00022737"/>
    </source>
</evidence>
<dbReference type="AlphaFoldDB" id="A0A947D3X5"/>
<dbReference type="InterPro" id="IPR005479">
    <property type="entry name" value="CPAse_ATP-bd"/>
</dbReference>
<dbReference type="InterPro" id="IPR058047">
    <property type="entry name" value="CPSase_preATP-grasp"/>
</dbReference>
<dbReference type="Proteomes" id="UP000748108">
    <property type="component" value="Unassembled WGS sequence"/>
</dbReference>
<feature type="compositionally biased region" description="Low complexity" evidence="15">
    <location>
        <begin position="553"/>
        <end position="584"/>
    </location>
</feature>
<sequence length="1142" mass="120495">MPLHPDLQRVLVIGSGPIVIGQAAEFDYSGTQAIAALKEEGLAVILVNPNPATIMTDRDLADRTYLEPLTVDVLEAIIARERPDGLLPTLGGQTALNLATALHDAGVLEAYGVRLLGTSLETIRQAEDRGAFKALMTAIGEPVLPSTTVTDVDEALKAAAAIGYPVIVRPAYTLGGSGGGHAETPEALRAIAARALRLSPIHQALIEKSIYGWKEIEYEVVRDGAGGRVIVTGMENVDPVGVHTGDSIVVAPVQTLSAEAARRLEAAAERIIDALDVRGACNIQFALSPDEKAYAVIEVNPRVSRSSALASKATGYPIARVAAKVAVGLTLAEIRDRRTGRPFADRPPAIDHVTVKVPRFPFEKFPETARRLGPEMQATGEVMAVGRSFPEALMKAIRSLEVGRDGLLDPELAVLSDRALAERIRTPGDDRLWAMAEALRRGMTPAAVAELSAVARPFVEALADIVAVEGRLRAAQGALSPALLADAKRLGFPDAAIARLTGLSPEAVAALRRAHGIRPAFRTIGDCRRDGFGPPAPYRYGTYGEARPKEAEQAAGSGARSEAAGAIAARRPDSADGQEATGEGAEAREAASIPAVVVLGSGPIRIGQGIEFDYSAVHAAWALREEGFAAIMVNNNPETVSTDTDVSDRLYVEPLWPEDVLEVLDAEAPRVAGVLTQFGGQTAIHLLEPLARAGRPLLGTAPDGVDRAEDRRRFDALLAALGLRRPPGRTVVDAEEAIQAAQALGYPLLVRPSYVLGGRAMEIVPGEAALRRYLRAALATSGQRPILLDRYFPGVELEVDALSDGEAVVVAGILRHLERAGVHSGDSTAVYPAGLEAPVRRAIVETTGRLALALGVRGLLNVQYVLYEGSLYVLEVNVRASRTVPFLAKAAGLPLARLAARIAVGRSLAELGLDPPADGTVPLATVGPDGRPMRGVAWLWPEPPDVYVKLPVFSWPKLARADVRLGPEMRSTGEVLGRGRTVHEALYKAIRAAGFDVPFSGIVALDFSAADPKEAVPYGRRLSGLGFRLVAAGETAAALKAAAVPVAETTEAGLLAGIADGSIDLVASPVPPEAAGARIGPVEETPGYAVRRRAADLGLPLIVDLDFLGAYVDMLAALDGRPPRDVLPLQEWPLPSPKLPLR</sequence>
<dbReference type="SUPFAM" id="SSF52440">
    <property type="entry name" value="PreATP-grasp domain"/>
    <property type="match status" value="2"/>
</dbReference>
<dbReference type="Gene3D" id="3.30.470.20">
    <property type="entry name" value="ATP-grasp fold, B domain"/>
    <property type="match status" value="2"/>
</dbReference>
<dbReference type="NCBIfam" id="NF003671">
    <property type="entry name" value="PRK05294.1"/>
    <property type="match status" value="1"/>
</dbReference>
<dbReference type="PROSITE" id="PS51855">
    <property type="entry name" value="MGS"/>
    <property type="match status" value="1"/>
</dbReference>
<dbReference type="InterPro" id="IPR013815">
    <property type="entry name" value="ATP_grasp_subdomain_1"/>
</dbReference>
<dbReference type="Pfam" id="PF02786">
    <property type="entry name" value="CPSase_L_D2"/>
    <property type="match status" value="2"/>
</dbReference>
<gene>
    <name evidence="18" type="primary">carB</name>
    <name evidence="18" type="ORF">KM312_13210</name>
</gene>
<evidence type="ECO:0000256" key="13">
    <source>
        <dbReference type="ARBA" id="ARBA00048816"/>
    </source>
</evidence>
<dbReference type="PRINTS" id="PR00098">
    <property type="entry name" value="CPSASE"/>
</dbReference>
<evidence type="ECO:0000256" key="3">
    <source>
        <dbReference type="ARBA" id="ARBA00022571"/>
    </source>
</evidence>
<dbReference type="EC" id="6.3.5.5" evidence="18"/>
<dbReference type="GO" id="GO:0004087">
    <property type="term" value="F:carbamoyl-phosphate synthase (ammonia) activity"/>
    <property type="evidence" value="ECO:0007669"/>
    <property type="project" value="UniProtKB-EC"/>
</dbReference>
<feature type="domain" description="ATP-grasp" evidence="16">
    <location>
        <begin position="715"/>
        <end position="904"/>
    </location>
</feature>
<evidence type="ECO:0000313" key="18">
    <source>
        <dbReference type="EMBL" id="MBT9283571.1"/>
    </source>
</evidence>
<keyword evidence="4 18" id="KW-0436">Ligase</keyword>
<organism evidence="18 19">
    <name type="scientific">Hydrogenibacillus schlegelii</name>
    <name type="common">Bacillus schlegelii</name>
    <dbReference type="NCBI Taxonomy" id="1484"/>
    <lineage>
        <taxon>Bacteria</taxon>
        <taxon>Bacillati</taxon>
        <taxon>Bacillota</taxon>
        <taxon>Bacilli</taxon>
        <taxon>Bacillales</taxon>
        <taxon>Bacillales Family X. Incertae Sedis</taxon>
        <taxon>Hydrogenibacillus</taxon>
    </lineage>
</organism>
<keyword evidence="9 14" id="KW-0067">ATP-binding</keyword>
<dbReference type="GO" id="GO:0046872">
    <property type="term" value="F:metal ion binding"/>
    <property type="evidence" value="ECO:0007669"/>
    <property type="project" value="UniProtKB-KW"/>
</dbReference>
<dbReference type="Pfam" id="PF25596">
    <property type="entry name" value="CPSase_L_D1"/>
    <property type="match status" value="2"/>
</dbReference>
<dbReference type="Gene3D" id="3.40.50.20">
    <property type="match status" value="2"/>
</dbReference>
<dbReference type="GO" id="GO:0005737">
    <property type="term" value="C:cytoplasm"/>
    <property type="evidence" value="ECO:0007669"/>
    <property type="project" value="TreeGrafter"/>
</dbReference>
<dbReference type="EMBL" id="JAHHQF010000111">
    <property type="protein sequence ID" value="MBT9283571.1"/>
    <property type="molecule type" value="Genomic_DNA"/>
</dbReference>
<dbReference type="PROSITE" id="PS00867">
    <property type="entry name" value="CPSASE_2"/>
    <property type="match status" value="2"/>
</dbReference>
<dbReference type="Gene3D" id="3.40.50.1380">
    <property type="entry name" value="Methylglyoxal synthase-like domain"/>
    <property type="match status" value="1"/>
</dbReference>
<keyword evidence="8 14" id="KW-0547">Nucleotide-binding</keyword>
<feature type="domain" description="MGS-like" evidence="17">
    <location>
        <begin position="995"/>
        <end position="1142"/>
    </location>
</feature>
<evidence type="ECO:0000256" key="15">
    <source>
        <dbReference type="SAM" id="MobiDB-lite"/>
    </source>
</evidence>
<accession>A0A947D3X5</accession>
<dbReference type="GO" id="GO:0005524">
    <property type="term" value="F:ATP binding"/>
    <property type="evidence" value="ECO:0007669"/>
    <property type="project" value="UniProtKB-UniRule"/>
</dbReference>
<dbReference type="SMART" id="SM01096">
    <property type="entry name" value="CPSase_L_D3"/>
    <property type="match status" value="1"/>
</dbReference>
<evidence type="ECO:0000256" key="6">
    <source>
        <dbReference type="ARBA" id="ARBA00022723"/>
    </source>
</evidence>
<keyword evidence="11" id="KW-0464">Manganese</keyword>
<evidence type="ECO:0000256" key="9">
    <source>
        <dbReference type="ARBA" id="ARBA00022840"/>
    </source>
</evidence>
<dbReference type="InterPro" id="IPR016185">
    <property type="entry name" value="PreATP-grasp_dom_sf"/>
</dbReference>
<dbReference type="SMART" id="SM00851">
    <property type="entry name" value="MGS"/>
    <property type="match status" value="1"/>
</dbReference>
<reference evidence="18" key="1">
    <citation type="journal article" date="2021" name="Microbiology">
        <title>Metagenomic Analysis of the Microbial Community in the Underground Coal Fire Area (Kemerovo Region, Russia) Revealed Predominance of Thermophilic Members of the Phyla Deinococcus-thermus, Aquificae, and Firmicutes.</title>
        <authorList>
            <person name="Kadnikov V."/>
            <person name="Mardanov A.V."/>
            <person name="Beletsky A.V."/>
            <person name="Karnachuk O.V."/>
            <person name="Ravin N.V."/>
        </authorList>
    </citation>
    <scope>NUCLEOTIDE SEQUENCE</scope>
    <source>
        <strain evidence="18">RBS10-49</strain>
    </source>
</reference>
<evidence type="ECO:0000259" key="17">
    <source>
        <dbReference type="PROSITE" id="PS51855"/>
    </source>
</evidence>
<evidence type="ECO:0000256" key="10">
    <source>
        <dbReference type="ARBA" id="ARBA00022975"/>
    </source>
</evidence>
<name>A0A947D3X5_HYDSH</name>
<keyword evidence="6" id="KW-0479">Metal-binding</keyword>
<evidence type="ECO:0000256" key="8">
    <source>
        <dbReference type="ARBA" id="ARBA00022741"/>
    </source>
</evidence>
<evidence type="ECO:0000256" key="14">
    <source>
        <dbReference type="PROSITE-ProRule" id="PRU00409"/>
    </source>
</evidence>
<comment type="similarity">
    <text evidence="2">Belongs to the CarB family.</text>
</comment>
<comment type="catalytic activity">
    <reaction evidence="13">
        <text>hydrogencarbonate + L-glutamine + 2 ATP + H2O = carbamoyl phosphate + L-glutamate + 2 ADP + phosphate + 2 H(+)</text>
        <dbReference type="Rhea" id="RHEA:18633"/>
        <dbReference type="ChEBI" id="CHEBI:15377"/>
        <dbReference type="ChEBI" id="CHEBI:15378"/>
        <dbReference type="ChEBI" id="CHEBI:17544"/>
        <dbReference type="ChEBI" id="CHEBI:29985"/>
        <dbReference type="ChEBI" id="CHEBI:30616"/>
        <dbReference type="ChEBI" id="CHEBI:43474"/>
        <dbReference type="ChEBI" id="CHEBI:58228"/>
        <dbReference type="ChEBI" id="CHEBI:58359"/>
        <dbReference type="ChEBI" id="CHEBI:456216"/>
        <dbReference type="EC" id="6.3.5.5"/>
    </reaction>
</comment>
<keyword evidence="7" id="KW-0677">Repeat</keyword>
<keyword evidence="3" id="KW-0055">Arginine biosynthesis</keyword>
<dbReference type="Gene3D" id="3.30.1490.20">
    <property type="entry name" value="ATP-grasp fold, A domain"/>
    <property type="match status" value="1"/>
</dbReference>
<dbReference type="GO" id="GO:0006541">
    <property type="term" value="P:glutamine metabolic process"/>
    <property type="evidence" value="ECO:0007669"/>
    <property type="project" value="TreeGrafter"/>
</dbReference>
<feature type="domain" description="ATP-grasp" evidence="16">
    <location>
        <begin position="133"/>
        <end position="327"/>
    </location>
</feature>
<evidence type="ECO:0000256" key="12">
    <source>
        <dbReference type="ARBA" id="ARBA00047359"/>
    </source>
</evidence>
<proteinExistence type="inferred from homology"/>
<evidence type="ECO:0000313" key="19">
    <source>
        <dbReference type="Proteomes" id="UP000748108"/>
    </source>
</evidence>
<dbReference type="InterPro" id="IPR005483">
    <property type="entry name" value="CPSase_dom"/>
</dbReference>
<keyword evidence="5" id="KW-0028">Amino-acid biosynthesis</keyword>
<dbReference type="FunFam" id="3.40.50.20:FF:000001">
    <property type="entry name" value="Carbamoyl-phosphate synthase large chain"/>
    <property type="match status" value="2"/>
</dbReference>
<dbReference type="SUPFAM" id="SSF56059">
    <property type="entry name" value="Glutathione synthetase ATP-binding domain-like"/>
    <property type="match status" value="2"/>
</dbReference>
<dbReference type="GO" id="GO:0006221">
    <property type="term" value="P:pyrimidine nucleotide biosynthetic process"/>
    <property type="evidence" value="ECO:0007669"/>
    <property type="project" value="UniProtKB-KW"/>
</dbReference>
<dbReference type="SUPFAM" id="SSF48108">
    <property type="entry name" value="Carbamoyl phosphate synthetase, large subunit connection domain"/>
    <property type="match status" value="1"/>
</dbReference>
<dbReference type="PANTHER" id="PTHR11405:SF53">
    <property type="entry name" value="CARBAMOYL-PHOSPHATE SYNTHASE [AMMONIA], MITOCHONDRIAL"/>
    <property type="match status" value="1"/>
</dbReference>
<evidence type="ECO:0000259" key="16">
    <source>
        <dbReference type="PROSITE" id="PS50975"/>
    </source>
</evidence>
<dbReference type="PROSITE" id="PS50975">
    <property type="entry name" value="ATP_GRASP"/>
    <property type="match status" value="2"/>
</dbReference>
<comment type="pathway">
    <text evidence="1">Amino-acid biosynthesis; L-arginine biosynthesis; carbamoyl phosphate from bicarbonate: step 1/1.</text>
</comment>
<dbReference type="InterPro" id="IPR036897">
    <property type="entry name" value="CarbamoylP_synth_lsu_oligo_sf"/>
</dbReference>
<dbReference type="FunFam" id="3.30.470.20:FF:000026">
    <property type="entry name" value="Carbamoyl-phosphate synthase large chain"/>
    <property type="match status" value="2"/>
</dbReference>
<dbReference type="Gene3D" id="1.10.1030.10">
    <property type="entry name" value="Carbamoyl-phosphate synthetase, large subunit oligomerisation domain"/>
    <property type="match status" value="1"/>
</dbReference>
<comment type="caution">
    <text evidence="18">The sequence shown here is derived from an EMBL/GenBank/DDBJ whole genome shotgun (WGS) entry which is preliminary data.</text>
</comment>
<dbReference type="GO" id="GO:0006526">
    <property type="term" value="P:L-arginine biosynthetic process"/>
    <property type="evidence" value="ECO:0007669"/>
    <property type="project" value="UniProtKB-KW"/>
</dbReference>
<dbReference type="Pfam" id="PF02787">
    <property type="entry name" value="CPSase_L_D3"/>
    <property type="match status" value="1"/>
</dbReference>
<dbReference type="SUPFAM" id="SSF52335">
    <property type="entry name" value="Methylglyoxal synthase-like"/>
    <property type="match status" value="1"/>
</dbReference>
<keyword evidence="10" id="KW-0665">Pyrimidine biosynthesis</keyword>
<dbReference type="GO" id="GO:0004088">
    <property type="term" value="F:carbamoyl-phosphate synthase (glutamine-hydrolyzing) activity"/>
    <property type="evidence" value="ECO:0007669"/>
    <property type="project" value="UniProtKB-EC"/>
</dbReference>
<feature type="region of interest" description="Disordered" evidence="15">
    <location>
        <begin position="543"/>
        <end position="587"/>
    </location>
</feature>
<evidence type="ECO:0000256" key="1">
    <source>
        <dbReference type="ARBA" id="ARBA00005077"/>
    </source>
</evidence>
<dbReference type="InterPro" id="IPR036914">
    <property type="entry name" value="MGS-like_dom_sf"/>
</dbReference>
<dbReference type="InterPro" id="IPR005480">
    <property type="entry name" value="CPSase_lsu_oligo"/>
</dbReference>
<evidence type="ECO:0000256" key="11">
    <source>
        <dbReference type="ARBA" id="ARBA00023211"/>
    </source>
</evidence>